<dbReference type="EMBL" id="KE148158">
    <property type="protein sequence ID" value="EPE04925.1"/>
    <property type="molecule type" value="Genomic_DNA"/>
</dbReference>
<evidence type="ECO:0000313" key="2">
    <source>
        <dbReference type="Proteomes" id="UP000016923"/>
    </source>
</evidence>
<reference evidence="1 2" key="1">
    <citation type="journal article" date="2013" name="BMC Genomics">
        <title>The genome and transcriptome of the pine saprophyte Ophiostoma piceae, and a comparison with the bark beetle-associated pine pathogen Grosmannia clavigera.</title>
        <authorList>
            <person name="Haridas S."/>
            <person name="Wang Y."/>
            <person name="Lim L."/>
            <person name="Massoumi Alamouti S."/>
            <person name="Jackman S."/>
            <person name="Docking R."/>
            <person name="Robertson G."/>
            <person name="Birol I."/>
            <person name="Bohlmann J."/>
            <person name="Breuil C."/>
        </authorList>
    </citation>
    <scope>NUCLEOTIDE SEQUENCE [LARGE SCALE GENOMIC DNA]</scope>
    <source>
        <strain evidence="1 2">UAMH 11346</strain>
    </source>
</reference>
<name>S3CVW0_OPHP1</name>
<organism evidence="1 2">
    <name type="scientific">Ophiostoma piceae (strain UAMH 11346)</name>
    <name type="common">Sap stain fungus</name>
    <dbReference type="NCBI Taxonomy" id="1262450"/>
    <lineage>
        <taxon>Eukaryota</taxon>
        <taxon>Fungi</taxon>
        <taxon>Dikarya</taxon>
        <taxon>Ascomycota</taxon>
        <taxon>Pezizomycotina</taxon>
        <taxon>Sordariomycetes</taxon>
        <taxon>Sordariomycetidae</taxon>
        <taxon>Ophiostomatales</taxon>
        <taxon>Ophiostomataceae</taxon>
        <taxon>Ophiostoma</taxon>
    </lineage>
</organism>
<keyword evidence="2" id="KW-1185">Reference proteome</keyword>
<evidence type="ECO:0000313" key="1">
    <source>
        <dbReference type="EMBL" id="EPE04925.1"/>
    </source>
</evidence>
<dbReference type="HOGENOM" id="CLU_831832_0_0_1"/>
<dbReference type="VEuPathDB" id="FungiDB:F503_00079"/>
<gene>
    <name evidence="1" type="ORF">F503_00079</name>
</gene>
<sequence length="334" mass="37060">MCLIVSQGLWYKRPPSLFEEPALPSTAIHKRQSLLIPTMSTNESPNMAAGSGSDSPTENQALMGHGIRQILPSLASDIATVEAEQYDQPIQEVQDVLRAVENAMDVVYNATISWDEENNDRTVAQKQQLAYKNATYVTKILKHFGKAVVEIEHGFGTLELRDTNTETAALIVASTTQALTSLVPLEGNGPLPPPELRAIVDSLSCKCYTQIGLELERRSSFTWRFSNRLVRAGELKTAIHTAISSFRVMGVPYNHTENVAAALNQLIARYVHSLAAINGTAEQISKVYLVFANEKLGDMFSKQMKESGQLTLYEDFLEYASTFNSWDFFFGRDS</sequence>
<protein>
    <submittedName>
        <fullName evidence="1">Uncharacterized protein</fullName>
    </submittedName>
</protein>
<dbReference type="AlphaFoldDB" id="S3CVW0"/>
<proteinExistence type="predicted"/>
<dbReference type="Proteomes" id="UP000016923">
    <property type="component" value="Unassembled WGS sequence"/>
</dbReference>
<accession>S3CVW0</accession>